<organism evidence="7 8">
    <name type="scientific">Candidatus Daviesbacteria bacterium RIFCSPHIGHO2_12_FULL_37_11</name>
    <dbReference type="NCBI Taxonomy" id="1797777"/>
    <lineage>
        <taxon>Bacteria</taxon>
        <taxon>Candidatus Daviesiibacteriota</taxon>
    </lineage>
</organism>
<evidence type="ECO:0000313" key="7">
    <source>
        <dbReference type="EMBL" id="OGE37928.1"/>
    </source>
</evidence>
<dbReference type="GO" id="GO:0008422">
    <property type="term" value="F:beta-glucosidase activity"/>
    <property type="evidence" value="ECO:0007669"/>
    <property type="project" value="TreeGrafter"/>
</dbReference>
<evidence type="ECO:0000256" key="1">
    <source>
        <dbReference type="ARBA" id="ARBA00010838"/>
    </source>
</evidence>
<dbReference type="PANTHER" id="PTHR10353">
    <property type="entry name" value="GLYCOSYL HYDROLASE"/>
    <property type="match status" value="1"/>
</dbReference>
<evidence type="ECO:0000256" key="2">
    <source>
        <dbReference type="ARBA" id="ARBA00022801"/>
    </source>
</evidence>
<reference evidence="7 8" key="1">
    <citation type="journal article" date="2016" name="Nat. Commun.">
        <title>Thousands of microbial genomes shed light on interconnected biogeochemical processes in an aquifer system.</title>
        <authorList>
            <person name="Anantharaman K."/>
            <person name="Brown C.T."/>
            <person name="Hug L.A."/>
            <person name="Sharon I."/>
            <person name="Castelle C.J."/>
            <person name="Probst A.J."/>
            <person name="Thomas B.C."/>
            <person name="Singh A."/>
            <person name="Wilkins M.J."/>
            <person name="Karaoz U."/>
            <person name="Brodie E.L."/>
            <person name="Williams K.H."/>
            <person name="Hubbard S.S."/>
            <person name="Banfield J.F."/>
        </authorList>
    </citation>
    <scope>NUCLEOTIDE SEQUENCE [LARGE SCALE GENOMIC DNA]</scope>
</reference>
<dbReference type="Pfam" id="PF00232">
    <property type="entry name" value="Glyco_hydro_1"/>
    <property type="match status" value="2"/>
</dbReference>
<name>A0A1F5KAS0_9BACT</name>
<sequence>MDSDPPKPKHDHEALIFPEGFLWGAATSAFQVEGGNIHSDWWEWEQTVQPSEKRSGQAANQYELYEQDFHLAKSLGHNSHRLSIEWSRIEPEEGRFDQIEIDHYVKVLKKLKELNFTVMLTLHHFTNPAWFAKKGGWENFNAPNYFERYVKKIIPEISEYVDFWITINEPGVLIWGGYLAAKWPPQKKSKWKALKAYWNLSQAHKKAYKTIHKITPKTRVGIANNLSSFDTFHHHSIREGIAEWFLDVTNNHFFYKLTGINTHDFLGVNYYFNNYISFNGETRFPSLVDVSTTKKDVSDLGWEIYPEGIFDIIMDLSDYHLPIYITENGLASTNDDRRVRFLLNYLKEIYHAIQTGADVRGYFHWSLVDNLELADGFTPRFGLVEIDYESLRASSASQNKTQSRKPRPSSYVYKEIIKHNGIPHDLLKLLGHGIKVEDVLKEDIEE</sequence>
<dbReference type="PRINTS" id="PR00131">
    <property type="entry name" value="GLHYDRLASE1"/>
</dbReference>
<dbReference type="PANTHER" id="PTHR10353:SF209">
    <property type="entry name" value="GALACTOLIPID GALACTOSYLTRANSFERASE SFR2, CHLOROPLASTIC"/>
    <property type="match status" value="1"/>
</dbReference>
<dbReference type="InterPro" id="IPR017853">
    <property type="entry name" value="GH"/>
</dbReference>
<dbReference type="AlphaFoldDB" id="A0A1F5KAS0"/>
<dbReference type="Gene3D" id="3.20.20.80">
    <property type="entry name" value="Glycosidases"/>
    <property type="match status" value="1"/>
</dbReference>
<evidence type="ECO:0000256" key="4">
    <source>
        <dbReference type="PROSITE-ProRule" id="PRU10055"/>
    </source>
</evidence>
<evidence type="ECO:0000256" key="6">
    <source>
        <dbReference type="RuleBase" id="RU004468"/>
    </source>
</evidence>
<protein>
    <recommendedName>
        <fullName evidence="9">Beta-glucosidase</fullName>
    </recommendedName>
</protein>
<dbReference type="EMBL" id="MFDE01000033">
    <property type="protein sequence ID" value="OGE37928.1"/>
    <property type="molecule type" value="Genomic_DNA"/>
</dbReference>
<dbReference type="InterPro" id="IPR033132">
    <property type="entry name" value="GH_1_N_CS"/>
</dbReference>
<dbReference type="Proteomes" id="UP000176527">
    <property type="component" value="Unassembled WGS sequence"/>
</dbReference>
<evidence type="ECO:0008006" key="9">
    <source>
        <dbReference type="Google" id="ProtNLM"/>
    </source>
</evidence>
<dbReference type="InterPro" id="IPR001360">
    <property type="entry name" value="Glyco_hydro_1"/>
</dbReference>
<comment type="caution">
    <text evidence="7">The sequence shown here is derived from an EMBL/GenBank/DDBJ whole genome shotgun (WGS) entry which is preliminary data.</text>
</comment>
<dbReference type="SUPFAM" id="SSF51445">
    <property type="entry name" value="(Trans)glycosidases"/>
    <property type="match status" value="1"/>
</dbReference>
<proteinExistence type="inferred from homology"/>
<accession>A0A1F5KAS0</accession>
<evidence type="ECO:0000256" key="3">
    <source>
        <dbReference type="ARBA" id="ARBA00023295"/>
    </source>
</evidence>
<evidence type="ECO:0000313" key="8">
    <source>
        <dbReference type="Proteomes" id="UP000176527"/>
    </source>
</evidence>
<evidence type="ECO:0000256" key="5">
    <source>
        <dbReference type="RuleBase" id="RU003690"/>
    </source>
</evidence>
<comment type="similarity">
    <text evidence="1 5">Belongs to the glycosyl hydrolase 1 family.</text>
</comment>
<keyword evidence="3 6" id="KW-0326">Glycosidase</keyword>
<feature type="active site" description="Nucleophile" evidence="4">
    <location>
        <position position="327"/>
    </location>
</feature>
<dbReference type="InterPro" id="IPR018120">
    <property type="entry name" value="Glyco_hydro_1_AS"/>
</dbReference>
<dbReference type="PROSITE" id="PS00653">
    <property type="entry name" value="GLYCOSYL_HYDROL_F1_2"/>
    <property type="match status" value="1"/>
</dbReference>
<dbReference type="GO" id="GO:0005975">
    <property type="term" value="P:carbohydrate metabolic process"/>
    <property type="evidence" value="ECO:0007669"/>
    <property type="project" value="InterPro"/>
</dbReference>
<keyword evidence="2 6" id="KW-0378">Hydrolase</keyword>
<dbReference type="PROSITE" id="PS00572">
    <property type="entry name" value="GLYCOSYL_HYDROL_F1_1"/>
    <property type="match status" value="1"/>
</dbReference>
<gene>
    <name evidence="7" type="ORF">A3F00_00270</name>
</gene>